<evidence type="ECO:0000313" key="3">
    <source>
        <dbReference type="EMBL" id="PSO08427.1"/>
    </source>
</evidence>
<evidence type="ECO:0008006" key="5">
    <source>
        <dbReference type="Google" id="ProtNLM"/>
    </source>
</evidence>
<dbReference type="GO" id="GO:0016757">
    <property type="term" value="F:glycosyltransferase activity"/>
    <property type="evidence" value="ECO:0007669"/>
    <property type="project" value="InterPro"/>
</dbReference>
<dbReference type="Pfam" id="PF00534">
    <property type="entry name" value="Glycos_transf_1"/>
    <property type="match status" value="1"/>
</dbReference>
<dbReference type="InterPro" id="IPR001296">
    <property type="entry name" value="Glyco_trans_1"/>
</dbReference>
<dbReference type="PANTHER" id="PTHR45947:SF3">
    <property type="entry name" value="SULFOQUINOVOSYL TRANSFERASE SQD2"/>
    <property type="match status" value="1"/>
</dbReference>
<dbReference type="Gene3D" id="3.40.50.2000">
    <property type="entry name" value="Glycogen Phosphorylase B"/>
    <property type="match status" value="2"/>
</dbReference>
<dbReference type="SUPFAM" id="SSF53756">
    <property type="entry name" value="UDP-Glycosyltransferase/glycogen phosphorylase"/>
    <property type="match status" value="1"/>
</dbReference>
<evidence type="ECO:0000313" key="4">
    <source>
        <dbReference type="Proteomes" id="UP000242015"/>
    </source>
</evidence>
<dbReference type="Pfam" id="PF13439">
    <property type="entry name" value="Glyco_transf_4"/>
    <property type="match status" value="1"/>
</dbReference>
<comment type="caution">
    <text evidence="3">The sequence shown here is derived from an EMBL/GenBank/DDBJ whole genome shotgun (WGS) entry which is preliminary data.</text>
</comment>
<sequence>MSNSLNILHVADNSYPSIGGVERVIHEVAKRQASRGHRVTVVSQHQNFSSLRPSTFQFEGVTYIKLPRMVFPYLAFAYSERLNPDIIHLNSYLSSSFFSKWGIKEKVVRHIHDVYTNMFQKYFGANFGANIEHLASKLEKRWTERFDYYMVPSHSTKTKLSRLVGNHKRVWIIPNGVDTSVFRPRHEFPLKKRLGLKEHSKLVGFVGRIAMGKGAFDTYLAVKPFLERCEDTYLVYIGPSEIMRTSGQKSALRKIMKQAVFDGLSSKLCYVPPLNDYELASAYSELEVLMLPSVSEGFGLSVLEAAACGTPSVVYDSGSLPELVDDGKTGLIVKQGDVRGLTQALDTILWDNRLREELSHNCVLKAKKYDWDNVVSEVASVYKQVLNAS</sequence>
<dbReference type="InterPro" id="IPR028098">
    <property type="entry name" value="Glyco_trans_4-like_N"/>
</dbReference>
<dbReference type="CDD" id="cd03801">
    <property type="entry name" value="GT4_PimA-like"/>
    <property type="match status" value="1"/>
</dbReference>
<protein>
    <recommendedName>
        <fullName evidence="5">Glycosyl transferase family 1</fullName>
    </recommendedName>
</protein>
<name>A0A2R6CBZ4_9ARCH</name>
<organism evidence="3 4">
    <name type="scientific">Candidatus Marsarchaeota G2 archaeon BE_D</name>
    <dbReference type="NCBI Taxonomy" id="1978158"/>
    <lineage>
        <taxon>Archaea</taxon>
        <taxon>Candidatus Marsarchaeota</taxon>
        <taxon>Candidatus Marsarchaeota group 2</taxon>
    </lineage>
</organism>
<reference evidence="3 4" key="1">
    <citation type="submission" date="2017-04" db="EMBL/GenBank/DDBJ databases">
        <title>Novel microbial lineages endemic to geothermal iron-oxide mats fill important gaps in the evolutionary history of Archaea.</title>
        <authorList>
            <person name="Jay Z.J."/>
            <person name="Beam J.P."/>
            <person name="Dlakic M."/>
            <person name="Rusch D.B."/>
            <person name="Kozubal M.A."/>
            <person name="Inskeep W.P."/>
        </authorList>
    </citation>
    <scope>NUCLEOTIDE SEQUENCE [LARGE SCALE GENOMIC DNA]</scope>
    <source>
        <strain evidence="3">BE_D</strain>
    </source>
</reference>
<accession>A0A2R6CBZ4</accession>
<evidence type="ECO:0000259" key="2">
    <source>
        <dbReference type="Pfam" id="PF13439"/>
    </source>
</evidence>
<feature type="domain" description="Glycosyltransferase subfamily 4-like N-terminal" evidence="2">
    <location>
        <begin position="18"/>
        <end position="180"/>
    </location>
</feature>
<gene>
    <name evidence="3" type="ORF">B9Q04_05615</name>
</gene>
<evidence type="ECO:0000259" key="1">
    <source>
        <dbReference type="Pfam" id="PF00534"/>
    </source>
</evidence>
<proteinExistence type="predicted"/>
<dbReference type="AlphaFoldDB" id="A0A2R6CBZ4"/>
<dbReference type="InterPro" id="IPR050194">
    <property type="entry name" value="Glycosyltransferase_grp1"/>
</dbReference>
<dbReference type="Proteomes" id="UP000242015">
    <property type="component" value="Unassembled WGS sequence"/>
</dbReference>
<dbReference type="PANTHER" id="PTHR45947">
    <property type="entry name" value="SULFOQUINOVOSYL TRANSFERASE SQD2"/>
    <property type="match status" value="1"/>
</dbReference>
<feature type="domain" description="Glycosyl transferase family 1" evidence="1">
    <location>
        <begin position="191"/>
        <end position="361"/>
    </location>
</feature>
<dbReference type="EMBL" id="NEXF01000092">
    <property type="protein sequence ID" value="PSO08427.1"/>
    <property type="molecule type" value="Genomic_DNA"/>
</dbReference>